<keyword evidence="2" id="KW-1185">Reference proteome</keyword>
<dbReference type="RefSeq" id="WP_282547155.1">
    <property type="nucleotide sequence ID" value="NZ_JASCIQ010000066.1"/>
</dbReference>
<proteinExistence type="predicted"/>
<reference evidence="1 2" key="1">
    <citation type="submission" date="2023-05" db="EMBL/GenBank/DDBJ databases">
        <title>Draft genome sequence of Streptomyces sp. B-S-A6 isolated from a cave soil in Thailand.</title>
        <authorList>
            <person name="Chamroensaksri N."/>
            <person name="Muangham S."/>
        </authorList>
    </citation>
    <scope>NUCLEOTIDE SEQUENCE [LARGE SCALE GENOMIC DNA]</scope>
    <source>
        <strain evidence="1 2">B-S-A6</strain>
    </source>
</reference>
<sequence>MTATAHPLQIVAATRARTAANVARDRFAAPETMSALQFIAAHFDAAATACDAYDGTTNAPFMEMWRALADARELITRHKDSRLPAEVIEYVTAPLTASPLPTLPRLLPPSERDAAEEATLRAELDRLHADTEAADADTESWFRAVLAVLAKWKRLEGAVDVDNRRPCNRVRVAELHLKCIACGGSTIRFSVREWAVCECGKGQTWGDALVCDCGYDCPAIRGEAAN</sequence>
<protein>
    <submittedName>
        <fullName evidence="1">Uncharacterized protein</fullName>
    </submittedName>
</protein>
<dbReference type="EMBL" id="JASCIQ010000066">
    <property type="protein sequence ID" value="MDI3409285.1"/>
    <property type="molecule type" value="Genomic_DNA"/>
</dbReference>
<name>A0ABT6SM75_9ACTN</name>
<gene>
    <name evidence="1" type="ORF">QIS96_36380</name>
</gene>
<comment type="caution">
    <text evidence="1">The sequence shown here is derived from an EMBL/GenBank/DDBJ whole genome shotgun (WGS) entry which is preliminary data.</text>
</comment>
<evidence type="ECO:0000313" key="2">
    <source>
        <dbReference type="Proteomes" id="UP001223978"/>
    </source>
</evidence>
<organism evidence="1 2">
    <name type="scientific">Streptomyces cavernicola</name>
    <dbReference type="NCBI Taxonomy" id="3043613"/>
    <lineage>
        <taxon>Bacteria</taxon>
        <taxon>Bacillati</taxon>
        <taxon>Actinomycetota</taxon>
        <taxon>Actinomycetes</taxon>
        <taxon>Kitasatosporales</taxon>
        <taxon>Streptomycetaceae</taxon>
        <taxon>Streptomyces</taxon>
    </lineage>
</organism>
<dbReference type="Proteomes" id="UP001223978">
    <property type="component" value="Unassembled WGS sequence"/>
</dbReference>
<accession>A0ABT6SM75</accession>
<evidence type="ECO:0000313" key="1">
    <source>
        <dbReference type="EMBL" id="MDI3409285.1"/>
    </source>
</evidence>